<proteinExistence type="predicted"/>
<sequence length="185" mass="20612">MRLREVPSFARHAGSGLIPGRQRKAQGAVVPVIVVATGQWLALDRESSADQQVETGVRCNIPWYCNVTGGRGRQRTWVVWPGADRLRWGTGERGKGVGDFGLEPRSGVARESEHKGKYGYGVTAVGLPGWCDVVRYDDALLVFRNMHIRTGGIRTWRELTQGRRAGKAGKRAEMRRARLFPLLPY</sequence>
<accession>A0A367LP30</accession>
<gene>
    <name evidence="1" type="ORF">L249_3246</name>
</gene>
<name>A0A367LP30_9HYPO</name>
<evidence type="ECO:0000313" key="2">
    <source>
        <dbReference type="Proteomes" id="UP000253664"/>
    </source>
</evidence>
<reference evidence="1 2" key="1">
    <citation type="journal article" date="2015" name="BMC Genomics">
        <title>Insights from the genome of Ophiocordyceps polyrhachis-furcata to pathogenicity and host specificity in insect fungi.</title>
        <authorList>
            <person name="Wichadakul D."/>
            <person name="Kobmoo N."/>
            <person name="Ingsriswang S."/>
            <person name="Tangphatsornruang S."/>
            <person name="Chantasingh D."/>
            <person name="Luangsa-ard J.J."/>
            <person name="Eurwilaichitr L."/>
        </authorList>
    </citation>
    <scope>NUCLEOTIDE SEQUENCE [LARGE SCALE GENOMIC DNA]</scope>
    <source>
        <strain evidence="1 2">BCC 54312</strain>
    </source>
</reference>
<keyword evidence="2" id="KW-1185">Reference proteome</keyword>
<protein>
    <submittedName>
        <fullName evidence="1">Uncharacterized protein</fullName>
    </submittedName>
</protein>
<dbReference type="Proteomes" id="UP000253664">
    <property type="component" value="Unassembled WGS sequence"/>
</dbReference>
<evidence type="ECO:0000313" key="1">
    <source>
        <dbReference type="EMBL" id="RCI16188.1"/>
    </source>
</evidence>
<dbReference type="AlphaFoldDB" id="A0A367LP30"/>
<dbReference type="EMBL" id="LKCN02000001">
    <property type="protein sequence ID" value="RCI16188.1"/>
    <property type="molecule type" value="Genomic_DNA"/>
</dbReference>
<organism evidence="1 2">
    <name type="scientific">Ophiocordyceps polyrhachis-furcata BCC 54312</name>
    <dbReference type="NCBI Taxonomy" id="1330021"/>
    <lineage>
        <taxon>Eukaryota</taxon>
        <taxon>Fungi</taxon>
        <taxon>Dikarya</taxon>
        <taxon>Ascomycota</taxon>
        <taxon>Pezizomycotina</taxon>
        <taxon>Sordariomycetes</taxon>
        <taxon>Hypocreomycetidae</taxon>
        <taxon>Hypocreales</taxon>
        <taxon>Ophiocordycipitaceae</taxon>
        <taxon>Ophiocordyceps</taxon>
    </lineage>
</organism>
<comment type="caution">
    <text evidence="1">The sequence shown here is derived from an EMBL/GenBank/DDBJ whole genome shotgun (WGS) entry which is preliminary data.</text>
</comment>